<dbReference type="RefSeq" id="XP_035325092.1">
    <property type="nucleotide sequence ID" value="XM_035462162.1"/>
</dbReference>
<dbReference type="Proteomes" id="UP000749293">
    <property type="component" value="Unassembled WGS sequence"/>
</dbReference>
<feature type="compositionally biased region" description="Low complexity" evidence="1">
    <location>
        <begin position="67"/>
        <end position="85"/>
    </location>
</feature>
<evidence type="ECO:0000313" key="2">
    <source>
        <dbReference type="EMBL" id="KAF4126440.1"/>
    </source>
</evidence>
<protein>
    <recommendedName>
        <fullName evidence="4">Myb-like domain-containing protein</fullName>
    </recommendedName>
</protein>
<keyword evidence="3" id="KW-1185">Reference proteome</keyword>
<dbReference type="OrthoDB" id="5239281at2759"/>
<comment type="caution">
    <text evidence="2">The sequence shown here is derived from an EMBL/GenBank/DDBJ whole genome shotgun (WGS) entry which is preliminary data.</text>
</comment>
<feature type="region of interest" description="Disordered" evidence="1">
    <location>
        <begin position="58"/>
        <end position="139"/>
    </location>
</feature>
<sequence>MPPKKSSDTGTLSDTEMRFIKALFDNMTQKPDTDWDRVADALGLKDSKCAKERWRQMSIRHGWRTDPSSSAGAGASPRKAAAAADKVAKKPATPRKKVKKEEYAGFDTSEDFIPGDAHGESGDAQQTVASKGLDSDGQI</sequence>
<dbReference type="GeneID" id="55966406"/>
<proteinExistence type="predicted"/>
<organism evidence="2 3">
    <name type="scientific">Geosmithia morbida</name>
    <dbReference type="NCBI Taxonomy" id="1094350"/>
    <lineage>
        <taxon>Eukaryota</taxon>
        <taxon>Fungi</taxon>
        <taxon>Dikarya</taxon>
        <taxon>Ascomycota</taxon>
        <taxon>Pezizomycotina</taxon>
        <taxon>Sordariomycetes</taxon>
        <taxon>Hypocreomycetidae</taxon>
        <taxon>Hypocreales</taxon>
        <taxon>Bionectriaceae</taxon>
        <taxon>Geosmithia</taxon>
    </lineage>
</organism>
<gene>
    <name evidence="2" type="ORF">GMORB2_0176</name>
</gene>
<dbReference type="AlphaFoldDB" id="A0A9P5D856"/>
<name>A0A9P5D856_9HYPO</name>
<accession>A0A9P5D856</accession>
<evidence type="ECO:0000313" key="3">
    <source>
        <dbReference type="Proteomes" id="UP000749293"/>
    </source>
</evidence>
<reference evidence="2" key="1">
    <citation type="submission" date="2020-03" db="EMBL/GenBank/DDBJ databases">
        <title>Site-based positive gene gene selection in Geosmithia morbida across the United States reveals a broad range of putative effectors and factors for local host and environmental adapation.</title>
        <authorList>
            <person name="Onufrak A."/>
            <person name="Murdoch R.W."/>
            <person name="Gazis R."/>
            <person name="Huff M."/>
            <person name="Staton M."/>
            <person name="Klingeman W."/>
            <person name="Hadziabdic D."/>
        </authorList>
    </citation>
    <scope>NUCLEOTIDE SEQUENCE</scope>
    <source>
        <strain evidence="2">1262</strain>
    </source>
</reference>
<evidence type="ECO:0008006" key="4">
    <source>
        <dbReference type="Google" id="ProtNLM"/>
    </source>
</evidence>
<evidence type="ECO:0000256" key="1">
    <source>
        <dbReference type="SAM" id="MobiDB-lite"/>
    </source>
</evidence>
<dbReference type="EMBL" id="JAANYQ010000001">
    <property type="protein sequence ID" value="KAF4126440.1"/>
    <property type="molecule type" value="Genomic_DNA"/>
</dbReference>